<keyword evidence="2" id="KW-1185">Reference proteome</keyword>
<sequence>MTPEEQLKQELIEDIASFTHDPLGYVLYSFDWGAGELAKFPDGPDQWQRDVLNEIGDKLKSGAISGASEAIQIAVASGHGIGKSALICWLIKWGLDTFEDTKGVVTANTDNQLRTKTWAELAKWHRLSITRDWFNCSATALASVDKAHEKTWRIDAIPWSENNTEAFAGLHNQGRRIIVVFDEASKIADPIWEVTEGALTDNDTEIIWVAFGNPTQNTGRFRECFRKFRHRWSCRQIDSRTVKITNKKQMQQWVDDYGEDSDFVKVRVRGMFPSASAKQFISVEDVDEAQKRHLRADQYDFAPKILTVDPSWSGDDPFVIGLRQGLRFRVLRSIPKNDNDIQMANLIAQLEDEHEADAVFIDAGYGTGIKSAGDTMGRAWQLVWFGEKATDHGFLNKRSEMWGGIKTWLKAGGAIEDDAELYQDLISPETVPRMDGKIQLESKPDMKARGLPSPNKGDALALSFAYPVGKRYRGIPGLNKSGLATEYDPYAG</sequence>
<dbReference type="Gene3D" id="3.40.50.300">
    <property type="entry name" value="P-loop containing nucleotide triphosphate hydrolases"/>
    <property type="match status" value="1"/>
</dbReference>
<proteinExistence type="predicted"/>
<dbReference type="EMBL" id="JADOEL010000005">
    <property type="protein sequence ID" value="MBF8177818.1"/>
    <property type="molecule type" value="Genomic_DNA"/>
</dbReference>
<gene>
    <name evidence="1" type="ORF">IXC47_09010</name>
</gene>
<accession>A0ABS0ESK2</accession>
<dbReference type="Proteomes" id="UP000657372">
    <property type="component" value="Unassembled WGS sequence"/>
</dbReference>
<dbReference type="Gene3D" id="3.30.420.240">
    <property type="match status" value="1"/>
</dbReference>
<evidence type="ECO:0000313" key="1">
    <source>
        <dbReference type="EMBL" id="MBF8177818.1"/>
    </source>
</evidence>
<organism evidence="1 2">
    <name type="scientific">Herminiimonas contaminans</name>
    <dbReference type="NCBI Taxonomy" id="1111140"/>
    <lineage>
        <taxon>Bacteria</taxon>
        <taxon>Pseudomonadati</taxon>
        <taxon>Pseudomonadota</taxon>
        <taxon>Betaproteobacteria</taxon>
        <taxon>Burkholderiales</taxon>
        <taxon>Oxalobacteraceae</taxon>
        <taxon>Herminiimonas</taxon>
    </lineage>
</organism>
<evidence type="ECO:0000313" key="2">
    <source>
        <dbReference type="Proteomes" id="UP000657372"/>
    </source>
</evidence>
<comment type="caution">
    <text evidence="1">The sequence shown here is derived from an EMBL/GenBank/DDBJ whole genome shotgun (WGS) entry which is preliminary data.</text>
</comment>
<protein>
    <submittedName>
        <fullName evidence="1">Terminase</fullName>
    </submittedName>
</protein>
<dbReference type="InterPro" id="IPR027417">
    <property type="entry name" value="P-loop_NTPase"/>
</dbReference>
<name>A0ABS0ESK2_9BURK</name>
<dbReference type="RefSeq" id="WP_195875368.1">
    <property type="nucleotide sequence ID" value="NZ_JADOEL010000005.1"/>
</dbReference>
<reference evidence="1 2" key="1">
    <citation type="submission" date="2020-11" db="EMBL/GenBank/DDBJ databases">
        <title>WGS of Herminiimonas contaminans strain Marseille-Q4544 isolated from planarians Schmidtea mediterranea.</title>
        <authorList>
            <person name="Kangale L."/>
        </authorList>
    </citation>
    <scope>NUCLEOTIDE SEQUENCE [LARGE SCALE GENOMIC DNA]</scope>
    <source>
        <strain evidence="1 2">Marseille-Q4544</strain>
    </source>
</reference>